<evidence type="ECO:0000313" key="1">
    <source>
        <dbReference type="EMBL" id="OHA14969.1"/>
    </source>
</evidence>
<accession>A0A1G2LVR5</accession>
<proteinExistence type="predicted"/>
<gene>
    <name evidence="1" type="ORF">A3A10_02830</name>
</gene>
<evidence type="ECO:0000313" key="2">
    <source>
        <dbReference type="Proteomes" id="UP000178116"/>
    </source>
</evidence>
<sequence>MNKRLVYYPARARIYDIKITIGKQDELKIRELVKASPVEISLKMMVKKEGNHFHLYNPICFKQRGSKISTRIDLKDEDRYLRELLGSGRPFEEIKKEILSMRCWIHSHVERESCWWSQEDNKNCERLNNGDYYLSIIVIAGKKDSLFYNCRLDFYEPKEEVKADLENLGICRPGRLTLTDLFVEVVGDGGPDFDPERIKKEAEILIKEKIEIIEEREEENDGAHFQGRNKSPEEVRRAKNRAVAARLSVSADYHYRRWRNRLNRLLRACFSRL</sequence>
<name>A0A1G2LVR5_9BACT</name>
<protein>
    <submittedName>
        <fullName evidence="1">Uncharacterized protein</fullName>
    </submittedName>
</protein>
<reference evidence="1 2" key="1">
    <citation type="journal article" date="2016" name="Nat. Commun.">
        <title>Thousands of microbial genomes shed light on interconnected biogeochemical processes in an aquifer system.</title>
        <authorList>
            <person name="Anantharaman K."/>
            <person name="Brown C.T."/>
            <person name="Hug L.A."/>
            <person name="Sharon I."/>
            <person name="Castelle C.J."/>
            <person name="Probst A.J."/>
            <person name="Thomas B.C."/>
            <person name="Singh A."/>
            <person name="Wilkins M.J."/>
            <person name="Karaoz U."/>
            <person name="Brodie E.L."/>
            <person name="Williams K.H."/>
            <person name="Hubbard S.S."/>
            <person name="Banfield J.F."/>
        </authorList>
    </citation>
    <scope>NUCLEOTIDE SEQUENCE [LARGE SCALE GENOMIC DNA]</scope>
</reference>
<dbReference type="EMBL" id="MHRA01000033">
    <property type="protein sequence ID" value="OHA14969.1"/>
    <property type="molecule type" value="Genomic_DNA"/>
</dbReference>
<comment type="caution">
    <text evidence="1">The sequence shown here is derived from an EMBL/GenBank/DDBJ whole genome shotgun (WGS) entry which is preliminary data.</text>
</comment>
<organism evidence="1 2">
    <name type="scientific">Candidatus Tagabacteria bacterium RIFCSPLOWO2_01_FULL_42_9</name>
    <dbReference type="NCBI Taxonomy" id="1802296"/>
    <lineage>
        <taxon>Bacteria</taxon>
        <taxon>Candidatus Tagaibacteriota</taxon>
    </lineage>
</organism>
<dbReference type="Proteomes" id="UP000178116">
    <property type="component" value="Unassembled WGS sequence"/>
</dbReference>
<dbReference type="AlphaFoldDB" id="A0A1G2LVR5"/>